<protein>
    <recommendedName>
        <fullName evidence="2">Methionyl-tRNA formyltransferase, mitochondrial</fullName>
        <ecNumber evidence="1">2.1.2.9</ecNumber>
    </recommendedName>
</protein>
<dbReference type="CDD" id="cd08646">
    <property type="entry name" value="FMT_core_Met-tRNA-FMT_N"/>
    <property type="match status" value="1"/>
</dbReference>
<dbReference type="GO" id="GO:0004479">
    <property type="term" value="F:methionyl-tRNA formyltransferase activity"/>
    <property type="evidence" value="ECO:0007669"/>
    <property type="project" value="UniProtKB-EC"/>
</dbReference>
<evidence type="ECO:0000313" key="5">
    <source>
        <dbReference type="Proteomes" id="UP001165120"/>
    </source>
</evidence>
<evidence type="ECO:0000259" key="3">
    <source>
        <dbReference type="Pfam" id="PF00551"/>
    </source>
</evidence>
<keyword evidence="5" id="KW-1185">Reference proteome</keyword>
<feature type="domain" description="Formyl transferase N-terminal" evidence="3">
    <location>
        <begin position="9"/>
        <end position="190"/>
    </location>
</feature>
<name>A0A9W6SSL5_CANBO</name>
<evidence type="ECO:0000256" key="1">
    <source>
        <dbReference type="ARBA" id="ARBA00012261"/>
    </source>
</evidence>
<gene>
    <name evidence="4" type="ORF">Cboi02_000000300</name>
</gene>
<dbReference type="InterPro" id="IPR041711">
    <property type="entry name" value="Met-tRNA-FMT_N"/>
</dbReference>
<accession>A0A9W6SSL5</accession>
<dbReference type="PANTHER" id="PTHR11138:SF5">
    <property type="entry name" value="METHIONYL-TRNA FORMYLTRANSFERASE, MITOCHONDRIAL"/>
    <property type="match status" value="1"/>
</dbReference>
<evidence type="ECO:0000256" key="2">
    <source>
        <dbReference type="ARBA" id="ARBA00014185"/>
    </source>
</evidence>
<dbReference type="Pfam" id="PF00551">
    <property type="entry name" value="Formyl_trans_N"/>
    <property type="match status" value="1"/>
</dbReference>
<dbReference type="AlphaFoldDB" id="A0A9W6SSL5"/>
<dbReference type="InterPro" id="IPR005794">
    <property type="entry name" value="Fmt"/>
</dbReference>
<dbReference type="EC" id="2.1.2.9" evidence="1"/>
<organism evidence="4 5">
    <name type="scientific">Candida boidinii</name>
    <name type="common">Yeast</name>
    <dbReference type="NCBI Taxonomy" id="5477"/>
    <lineage>
        <taxon>Eukaryota</taxon>
        <taxon>Fungi</taxon>
        <taxon>Dikarya</taxon>
        <taxon>Ascomycota</taxon>
        <taxon>Saccharomycotina</taxon>
        <taxon>Pichiomycetes</taxon>
        <taxon>Pichiales</taxon>
        <taxon>Pichiaceae</taxon>
        <taxon>Ogataea</taxon>
        <taxon>Ogataea/Candida clade</taxon>
    </lineage>
</organism>
<dbReference type="NCBIfam" id="TIGR00460">
    <property type="entry name" value="fmt"/>
    <property type="match status" value="1"/>
</dbReference>
<dbReference type="InterPro" id="IPR002376">
    <property type="entry name" value="Formyl_transf_N"/>
</dbReference>
<dbReference type="Gene3D" id="3.40.50.12230">
    <property type="match status" value="1"/>
</dbReference>
<dbReference type="InterPro" id="IPR036477">
    <property type="entry name" value="Formyl_transf_N_sf"/>
</dbReference>
<dbReference type="GO" id="GO:0005739">
    <property type="term" value="C:mitochondrion"/>
    <property type="evidence" value="ECO:0007669"/>
    <property type="project" value="TreeGrafter"/>
</dbReference>
<proteinExistence type="predicted"/>
<dbReference type="SUPFAM" id="SSF53328">
    <property type="entry name" value="Formyltransferase"/>
    <property type="match status" value="1"/>
</dbReference>
<dbReference type="EMBL" id="BSXN01000001">
    <property type="protein sequence ID" value="GME66530.1"/>
    <property type="molecule type" value="Genomic_DNA"/>
</dbReference>
<reference evidence="4" key="1">
    <citation type="submission" date="2023-04" db="EMBL/GenBank/DDBJ databases">
        <title>Candida boidinii NBRC 10035.</title>
        <authorList>
            <person name="Ichikawa N."/>
            <person name="Sato H."/>
            <person name="Tonouchi N."/>
        </authorList>
    </citation>
    <scope>NUCLEOTIDE SEQUENCE</scope>
    <source>
        <strain evidence="4">NBRC 10035</strain>
    </source>
</reference>
<sequence>MVLTRRILKVGFFGSDNFSVNCLKRILPLTKGENPVISSLDIITRSPKVGGRGMKLIRDVPIATFAQENNLNLLRADKKSDLIELTKNDYNIAIAVSYGKLIPNEFLAALQFGGLNVHPSVLPKYSGPAPLHRALLNGDKVTGCTIQTLHPTTFDKGDILLQQDYKIEENTDLSKLSKDLSFLGGDLLATTLKNGLFDSTAPTYKTISPVEKFSYAGKVFKNESQINWDEDSSVEILRKYLTLGPLFTFKKATPKKKKANTPLSKRVVLSDIGITKDITPTEAKNLQKNGDFVISDDLSSIVVKSKVGYVKSGNLKAESFGEEKPKEFFNGLRKKFGNEEHSFHFTQLE</sequence>
<comment type="caution">
    <text evidence="4">The sequence shown here is derived from an EMBL/GenBank/DDBJ whole genome shotgun (WGS) entry which is preliminary data.</text>
</comment>
<dbReference type="PANTHER" id="PTHR11138">
    <property type="entry name" value="METHIONYL-TRNA FORMYLTRANSFERASE"/>
    <property type="match status" value="1"/>
</dbReference>
<evidence type="ECO:0000313" key="4">
    <source>
        <dbReference type="EMBL" id="GME66530.1"/>
    </source>
</evidence>
<dbReference type="Proteomes" id="UP001165120">
    <property type="component" value="Unassembled WGS sequence"/>
</dbReference>